<gene>
    <name evidence="6" type="ORF">WI372_11640</name>
</gene>
<dbReference type="PANTHER" id="PTHR37419:SF1">
    <property type="entry name" value="SERINE_THREONINE-PROTEIN KINASE TOXIN HIPA"/>
    <property type="match status" value="1"/>
</dbReference>
<comment type="caution">
    <text evidence="6">The sequence shown here is derived from an EMBL/GenBank/DDBJ whole genome shotgun (WGS) entry which is preliminary data.</text>
</comment>
<sequence>MSELLVLVDGEPAARVVQAHSGDLSLVYDRSWQDRPDSFAISLSMPLSRLEHGDAAVRPFMEGLLPDSADILAQWGRRFQVSPRNPFALLAHMGEDCAGAVQFVRPDRFPVVARPEGRDVEWLSDDDIAERLRNLVEQHGVGRMPGDRGQFSLAGAQPKMPLLFDGGRWGIPSGAKPTTHILKPSAQRDLDGFELNEHFCLRLASALDLAAADSSLGQFGDGTALVVTRYDRARTHDGTVLRLHQEDICQALAVSPLRKYQNEGGPGPEDVVALLLRESSEPQLDVAAFVDALALNWAIGGTDAHAKNYSLLLSAGTVRLAPLYDLISILPYQRYLHYRRAKLAMRVDREYHLWKIERRHWEGLAARCDLDPEPVVERVGQLLAAIPEAVDRVVEELVGEGAAGVALDGIASEIRAHGERCLRMLDR</sequence>
<dbReference type="CDD" id="cd17808">
    <property type="entry name" value="HipA_Ec_like"/>
    <property type="match status" value="1"/>
</dbReference>
<organism evidence="6 7">
    <name type="scientific">Gaopeijia maritima</name>
    <dbReference type="NCBI Taxonomy" id="3119007"/>
    <lineage>
        <taxon>Bacteria</taxon>
        <taxon>Pseudomonadati</taxon>
        <taxon>Gemmatimonadota</taxon>
        <taxon>Longimicrobiia</taxon>
        <taxon>Gaopeijiales</taxon>
        <taxon>Gaopeijiaceae</taxon>
        <taxon>Gaopeijia</taxon>
    </lineage>
</organism>
<evidence type="ECO:0000256" key="2">
    <source>
        <dbReference type="ARBA" id="ARBA00022679"/>
    </source>
</evidence>
<feature type="domain" description="HipA-like C-terminal" evidence="4">
    <location>
        <begin position="151"/>
        <end position="389"/>
    </location>
</feature>
<dbReference type="InterPro" id="IPR012893">
    <property type="entry name" value="HipA-like_C"/>
</dbReference>
<evidence type="ECO:0000259" key="4">
    <source>
        <dbReference type="Pfam" id="PF07804"/>
    </source>
</evidence>
<dbReference type="PANTHER" id="PTHR37419">
    <property type="entry name" value="SERINE/THREONINE-PROTEIN KINASE TOXIN HIPA"/>
    <property type="match status" value="1"/>
</dbReference>
<name>A0ABU9EA73_9BACT</name>
<evidence type="ECO:0000256" key="1">
    <source>
        <dbReference type="ARBA" id="ARBA00010164"/>
    </source>
</evidence>
<dbReference type="Pfam" id="PF07804">
    <property type="entry name" value="HipA_C"/>
    <property type="match status" value="1"/>
</dbReference>
<evidence type="ECO:0000256" key="3">
    <source>
        <dbReference type="ARBA" id="ARBA00022777"/>
    </source>
</evidence>
<dbReference type="Proteomes" id="UP001484239">
    <property type="component" value="Unassembled WGS sequence"/>
</dbReference>
<proteinExistence type="inferred from homology"/>
<comment type="similarity">
    <text evidence="1">Belongs to the HipA Ser/Thr kinase family.</text>
</comment>
<keyword evidence="2" id="KW-0808">Transferase</keyword>
<dbReference type="Pfam" id="PF13657">
    <property type="entry name" value="Couple_hipA"/>
    <property type="match status" value="1"/>
</dbReference>
<dbReference type="InterPro" id="IPR017508">
    <property type="entry name" value="HipA_N1"/>
</dbReference>
<dbReference type="EMBL" id="JBBHLI010000006">
    <property type="protein sequence ID" value="MEK9501633.1"/>
    <property type="molecule type" value="Genomic_DNA"/>
</dbReference>
<dbReference type="Gene3D" id="1.10.1070.20">
    <property type="match status" value="1"/>
</dbReference>
<accession>A0ABU9EA73</accession>
<reference evidence="6 7" key="1">
    <citation type="submission" date="2024-02" db="EMBL/GenBank/DDBJ databases">
        <title>A novel Gemmatimonadota bacterium.</title>
        <authorList>
            <person name="Du Z.-J."/>
            <person name="Ye Y.-Q."/>
        </authorList>
    </citation>
    <scope>NUCLEOTIDE SEQUENCE [LARGE SCALE GENOMIC DNA]</scope>
    <source>
        <strain evidence="6 7">DH-20</strain>
    </source>
</reference>
<dbReference type="NCBIfam" id="TIGR03071">
    <property type="entry name" value="couple_hipA"/>
    <property type="match status" value="1"/>
</dbReference>
<dbReference type="InterPro" id="IPR052028">
    <property type="entry name" value="HipA_Ser/Thr_kinase"/>
</dbReference>
<keyword evidence="7" id="KW-1185">Reference proteome</keyword>
<feature type="domain" description="HipA N-terminal subdomain 1" evidence="5">
    <location>
        <begin position="4"/>
        <end position="103"/>
    </location>
</feature>
<evidence type="ECO:0000313" key="7">
    <source>
        <dbReference type="Proteomes" id="UP001484239"/>
    </source>
</evidence>
<evidence type="ECO:0000259" key="5">
    <source>
        <dbReference type="Pfam" id="PF13657"/>
    </source>
</evidence>
<evidence type="ECO:0000313" key="6">
    <source>
        <dbReference type="EMBL" id="MEK9501633.1"/>
    </source>
</evidence>
<dbReference type="RefSeq" id="WP_405287046.1">
    <property type="nucleotide sequence ID" value="NZ_JBBHLI010000006.1"/>
</dbReference>
<keyword evidence="3" id="KW-0418">Kinase</keyword>
<protein>
    <submittedName>
        <fullName evidence="6">Type II toxin-antitoxin system HipA family toxin</fullName>
    </submittedName>
</protein>